<keyword evidence="2" id="KW-1185">Reference proteome</keyword>
<dbReference type="EMBL" id="JBBJCI010000145">
    <property type="protein sequence ID" value="KAK7242327.1"/>
    <property type="molecule type" value="Genomic_DNA"/>
</dbReference>
<comment type="caution">
    <text evidence="1">The sequence shown here is derived from an EMBL/GenBank/DDBJ whole genome shotgun (WGS) entry which is preliminary data.</text>
</comment>
<organism evidence="1 2">
    <name type="scientific">Aureococcus anophagefferens</name>
    <name type="common">Harmful bloom alga</name>
    <dbReference type="NCBI Taxonomy" id="44056"/>
    <lineage>
        <taxon>Eukaryota</taxon>
        <taxon>Sar</taxon>
        <taxon>Stramenopiles</taxon>
        <taxon>Ochrophyta</taxon>
        <taxon>Pelagophyceae</taxon>
        <taxon>Pelagomonadales</taxon>
        <taxon>Pelagomonadaceae</taxon>
        <taxon>Aureococcus</taxon>
    </lineage>
</organism>
<evidence type="ECO:0000313" key="1">
    <source>
        <dbReference type="EMBL" id="KAK7242327.1"/>
    </source>
</evidence>
<accession>A0ABR1G1Y8</accession>
<name>A0ABR1G1Y8_AURAN</name>
<reference evidence="1 2" key="1">
    <citation type="submission" date="2024-03" db="EMBL/GenBank/DDBJ databases">
        <title>Aureococcus anophagefferens CCMP1851 and Kratosvirus quantuckense: Draft genome of a second virus-susceptible host strain in the model system.</title>
        <authorList>
            <person name="Chase E."/>
            <person name="Truchon A.R."/>
            <person name="Schepens W."/>
            <person name="Wilhelm S.W."/>
        </authorList>
    </citation>
    <scope>NUCLEOTIDE SEQUENCE [LARGE SCALE GENOMIC DNA]</scope>
    <source>
        <strain evidence="1 2">CCMP1851</strain>
    </source>
</reference>
<protein>
    <submittedName>
        <fullName evidence="1">Uncharacterized protein</fullName>
    </submittedName>
</protein>
<dbReference type="Proteomes" id="UP001363151">
    <property type="component" value="Unassembled WGS sequence"/>
</dbReference>
<evidence type="ECO:0000313" key="2">
    <source>
        <dbReference type="Proteomes" id="UP001363151"/>
    </source>
</evidence>
<proteinExistence type="predicted"/>
<sequence length="369" mass="40920">MTDEDWVRKDHEQEGTWVYNSKILAHSGSRGGLRNKDDALNIAKAAWLSFAPDDSDVWGNPDAARLREFAKHLRTNQVPRELTGFSRNFAPGRALKARAGGRVVVRTYLGRVDGFQPSSTVLIDDQALVAARARLDERQGAWLGEVVANVRESPETARAVLEQAAELELVAALATAEAERSAGERHVACLFDTKRAEFFNSVGITEAVCADLGVEDAAALDERPICALLSSSECPVREKVCAALAGSRRRGARGDHDHAKDRFRKLLEPEDVACVLRARFPKLSGGKYAHIIKNMAEKVHYDHIFSSAVDADANIVIDFDAINEHFGARRRDYTNMDGKARYYGEEVMRAATEWLRACVEAEFKVLRLQ</sequence>
<gene>
    <name evidence="1" type="ORF">SO694_00012012</name>
</gene>